<feature type="transmembrane region" description="Helical" evidence="2">
    <location>
        <begin position="114"/>
        <end position="135"/>
    </location>
</feature>
<dbReference type="PANTHER" id="PTHR36073:SF1">
    <property type="entry name" value="OS01G0962100 PROTEIN"/>
    <property type="match status" value="1"/>
</dbReference>
<dbReference type="EMBL" id="AP005256">
    <property type="protein sequence ID" value="BAC84156.1"/>
    <property type="molecule type" value="Genomic_DNA"/>
</dbReference>
<evidence type="ECO:0000256" key="2">
    <source>
        <dbReference type="SAM" id="Phobius"/>
    </source>
</evidence>
<feature type="transmembrane region" description="Helical" evidence="2">
    <location>
        <begin position="91"/>
        <end position="108"/>
    </location>
</feature>
<name>Q6Z3B3_ORYSJ</name>
<evidence type="ECO:0000313" key="3">
    <source>
        <dbReference type="EMBL" id="BAC84156.1"/>
    </source>
</evidence>
<protein>
    <submittedName>
        <fullName evidence="3">Uncharacterized protein</fullName>
    </submittedName>
</protein>
<keyword evidence="2" id="KW-1133">Transmembrane helix</keyword>
<dbReference type="PANTHER" id="PTHR36073">
    <property type="match status" value="1"/>
</dbReference>
<keyword evidence="2" id="KW-0812">Transmembrane</keyword>
<gene>
    <name evidence="3" type="primary">P0038F09.17</name>
</gene>
<proteinExistence type="predicted"/>
<sequence length="233" mass="25238">MALKESKAMEEILDEMEEKHDDAFARITLLETQKPPSTAHGGESLPASTRPSNTRKRKDREDEAEEVAAAAAAQEEEGAMRRGKAVARRRSLVSLGMAAVVGAVAWAADAPCLPLLVGLFATMGVSMCSVTRFFFLRESAAALRGGRPTFSSSNTVPLLSLNWFLLGILTSPMLPGAAHAIVSAANLSSHRRRRFSSHRPPSGGGRSKGRKGERKRNDLRLGFRFGFIFISDT</sequence>
<evidence type="ECO:0000313" key="4">
    <source>
        <dbReference type="Proteomes" id="UP000000763"/>
    </source>
</evidence>
<feature type="region of interest" description="Disordered" evidence="1">
    <location>
        <begin position="191"/>
        <end position="214"/>
    </location>
</feature>
<feature type="region of interest" description="Disordered" evidence="1">
    <location>
        <begin position="23"/>
        <end position="63"/>
    </location>
</feature>
<keyword evidence="2" id="KW-0472">Membrane</keyword>
<evidence type="ECO:0000256" key="1">
    <source>
        <dbReference type="SAM" id="MobiDB-lite"/>
    </source>
</evidence>
<organism evidence="3 4">
    <name type="scientific">Oryza sativa subsp. japonica</name>
    <name type="common">Rice</name>
    <dbReference type="NCBI Taxonomy" id="39947"/>
    <lineage>
        <taxon>Eukaryota</taxon>
        <taxon>Viridiplantae</taxon>
        <taxon>Streptophyta</taxon>
        <taxon>Embryophyta</taxon>
        <taxon>Tracheophyta</taxon>
        <taxon>Spermatophyta</taxon>
        <taxon>Magnoliopsida</taxon>
        <taxon>Liliopsida</taxon>
        <taxon>Poales</taxon>
        <taxon>Poaceae</taxon>
        <taxon>BOP clade</taxon>
        <taxon>Oryzoideae</taxon>
        <taxon>Oryzeae</taxon>
        <taxon>Oryzinae</taxon>
        <taxon>Oryza</taxon>
        <taxon>Oryza sativa</taxon>
    </lineage>
</organism>
<dbReference type="Proteomes" id="UP000000763">
    <property type="component" value="Chromosome 7"/>
</dbReference>
<dbReference type="AlphaFoldDB" id="Q6Z3B3"/>
<accession>Q6Z3B3</accession>
<feature type="transmembrane region" description="Helical" evidence="2">
    <location>
        <begin position="156"/>
        <end position="174"/>
    </location>
</feature>
<reference evidence="4" key="2">
    <citation type="journal article" date="2008" name="Nucleic Acids Res.">
        <title>The rice annotation project database (RAP-DB): 2008 update.</title>
        <authorList>
            <consortium name="The rice annotation project (RAP)"/>
        </authorList>
    </citation>
    <scope>GENOME REANNOTATION</scope>
    <source>
        <strain evidence="4">cv. Nipponbare</strain>
    </source>
</reference>
<reference evidence="4" key="1">
    <citation type="journal article" date="2005" name="Nature">
        <title>The map-based sequence of the rice genome.</title>
        <authorList>
            <consortium name="International rice genome sequencing project (IRGSP)"/>
            <person name="Matsumoto T."/>
            <person name="Wu J."/>
            <person name="Kanamori H."/>
            <person name="Katayose Y."/>
            <person name="Fujisawa M."/>
            <person name="Namiki N."/>
            <person name="Mizuno H."/>
            <person name="Yamamoto K."/>
            <person name="Antonio B.A."/>
            <person name="Baba T."/>
            <person name="Sakata K."/>
            <person name="Nagamura Y."/>
            <person name="Aoki H."/>
            <person name="Arikawa K."/>
            <person name="Arita K."/>
            <person name="Bito T."/>
            <person name="Chiden Y."/>
            <person name="Fujitsuka N."/>
            <person name="Fukunaka R."/>
            <person name="Hamada M."/>
            <person name="Harada C."/>
            <person name="Hayashi A."/>
            <person name="Hijishita S."/>
            <person name="Honda M."/>
            <person name="Hosokawa S."/>
            <person name="Ichikawa Y."/>
            <person name="Idonuma A."/>
            <person name="Iijima M."/>
            <person name="Ikeda M."/>
            <person name="Ikeno M."/>
            <person name="Ito K."/>
            <person name="Ito S."/>
            <person name="Ito T."/>
            <person name="Ito Y."/>
            <person name="Ito Y."/>
            <person name="Iwabuchi A."/>
            <person name="Kamiya K."/>
            <person name="Karasawa W."/>
            <person name="Kurita K."/>
            <person name="Katagiri S."/>
            <person name="Kikuta A."/>
            <person name="Kobayashi H."/>
            <person name="Kobayashi N."/>
            <person name="Machita K."/>
            <person name="Maehara T."/>
            <person name="Masukawa M."/>
            <person name="Mizubayashi T."/>
            <person name="Mukai Y."/>
            <person name="Nagasaki H."/>
            <person name="Nagata Y."/>
            <person name="Naito S."/>
            <person name="Nakashima M."/>
            <person name="Nakama Y."/>
            <person name="Nakamichi Y."/>
            <person name="Nakamura M."/>
            <person name="Meguro A."/>
            <person name="Negishi M."/>
            <person name="Ohta I."/>
            <person name="Ohta T."/>
            <person name="Okamoto M."/>
            <person name="Ono N."/>
            <person name="Saji S."/>
            <person name="Sakaguchi M."/>
            <person name="Sakai K."/>
            <person name="Shibata M."/>
            <person name="Shimokawa T."/>
            <person name="Song J."/>
            <person name="Takazaki Y."/>
            <person name="Terasawa K."/>
            <person name="Tsugane M."/>
            <person name="Tsuji K."/>
            <person name="Ueda S."/>
            <person name="Waki K."/>
            <person name="Yamagata H."/>
            <person name="Yamamoto M."/>
            <person name="Yamamoto S."/>
            <person name="Yamane H."/>
            <person name="Yoshiki S."/>
            <person name="Yoshihara R."/>
            <person name="Yukawa K."/>
            <person name="Zhong H."/>
            <person name="Yano M."/>
            <person name="Yuan Q."/>
            <person name="Ouyang S."/>
            <person name="Liu J."/>
            <person name="Jones K.M."/>
            <person name="Gansberger K."/>
            <person name="Moffat K."/>
            <person name="Hill J."/>
            <person name="Bera J."/>
            <person name="Fadrosh D."/>
            <person name="Jin S."/>
            <person name="Johri S."/>
            <person name="Kim M."/>
            <person name="Overton L."/>
            <person name="Reardon M."/>
            <person name="Tsitrin T."/>
            <person name="Vuong H."/>
            <person name="Weaver B."/>
            <person name="Ciecko A."/>
            <person name="Tallon L."/>
            <person name="Jackson J."/>
            <person name="Pai G."/>
            <person name="Aken S.V."/>
            <person name="Utterback T."/>
            <person name="Reidmuller S."/>
            <person name="Feldblyum T."/>
            <person name="Hsiao J."/>
            <person name="Zismann V."/>
            <person name="Iobst S."/>
            <person name="de Vazeille A.R."/>
            <person name="Buell C.R."/>
            <person name="Ying K."/>
            <person name="Li Y."/>
            <person name="Lu T."/>
            <person name="Huang Y."/>
            <person name="Zhao Q."/>
            <person name="Feng Q."/>
            <person name="Zhang L."/>
            <person name="Zhu J."/>
            <person name="Weng Q."/>
            <person name="Mu J."/>
            <person name="Lu Y."/>
            <person name="Fan D."/>
            <person name="Liu Y."/>
            <person name="Guan J."/>
            <person name="Zhang Y."/>
            <person name="Yu S."/>
            <person name="Liu X."/>
            <person name="Zhang Y."/>
            <person name="Hong G."/>
            <person name="Han B."/>
            <person name="Choisne N."/>
            <person name="Demange N."/>
            <person name="Orjeda G."/>
            <person name="Samain S."/>
            <person name="Cattolico L."/>
            <person name="Pelletier E."/>
            <person name="Couloux A."/>
            <person name="Segurens B."/>
            <person name="Wincker P."/>
            <person name="D'Hont A."/>
            <person name="Scarpelli C."/>
            <person name="Weissenbach J."/>
            <person name="Salanoubat M."/>
            <person name="Quetier F."/>
            <person name="Yu Y."/>
            <person name="Kim H.R."/>
            <person name="Rambo T."/>
            <person name="Currie J."/>
            <person name="Collura K."/>
            <person name="Luo M."/>
            <person name="Yang T."/>
            <person name="Ammiraju J.S.S."/>
            <person name="Engler F."/>
            <person name="Soderlund C."/>
            <person name="Wing R.A."/>
            <person name="Palmer L.E."/>
            <person name="de la Bastide M."/>
            <person name="Spiegel L."/>
            <person name="Nascimento L."/>
            <person name="Zutavern T."/>
            <person name="O'Shaughnessy A."/>
            <person name="Dike S."/>
            <person name="Dedhia N."/>
            <person name="Preston R."/>
            <person name="Balija V."/>
            <person name="McCombie W.R."/>
            <person name="Chow T."/>
            <person name="Chen H."/>
            <person name="Chung M."/>
            <person name="Chen C."/>
            <person name="Shaw J."/>
            <person name="Wu H."/>
            <person name="Hsiao K."/>
            <person name="Chao Y."/>
            <person name="Chu M."/>
            <person name="Cheng C."/>
            <person name="Hour A."/>
            <person name="Lee P."/>
            <person name="Lin S."/>
            <person name="Lin Y."/>
            <person name="Liou J."/>
            <person name="Liu S."/>
            <person name="Hsing Y."/>
            <person name="Raghuvanshi S."/>
            <person name="Mohanty A."/>
            <person name="Bharti A.K."/>
            <person name="Gaur A."/>
            <person name="Gupta V."/>
            <person name="Kumar D."/>
            <person name="Ravi V."/>
            <person name="Vij S."/>
            <person name="Kapur A."/>
            <person name="Khurana P."/>
            <person name="Khurana P."/>
            <person name="Khurana J.P."/>
            <person name="Tyagi A.K."/>
            <person name="Gaikwad K."/>
            <person name="Singh A."/>
            <person name="Dalal V."/>
            <person name="Srivastava S."/>
            <person name="Dixit A."/>
            <person name="Pal A.K."/>
            <person name="Ghazi I.A."/>
            <person name="Yadav M."/>
            <person name="Pandit A."/>
            <person name="Bhargava A."/>
            <person name="Sureshbabu K."/>
            <person name="Batra K."/>
            <person name="Sharma T.R."/>
            <person name="Mohapatra T."/>
            <person name="Singh N.K."/>
            <person name="Messing J."/>
            <person name="Nelson A.B."/>
            <person name="Fuks G."/>
            <person name="Kavchok S."/>
            <person name="Keizer G."/>
            <person name="Linton E."/>
            <person name="Llaca V."/>
            <person name="Song R."/>
            <person name="Tanyolac B."/>
            <person name="Young S."/>
            <person name="Ho-Il K."/>
            <person name="Hahn J.H."/>
            <person name="Sangsakoo G."/>
            <person name="Vanavichit A."/>
            <person name="de Mattos Luiz.A.T."/>
            <person name="Zimmer P.D."/>
            <person name="Malone G."/>
            <person name="Dellagostin O."/>
            <person name="de Oliveira A.C."/>
            <person name="Bevan M."/>
            <person name="Bancroft I."/>
            <person name="Minx P."/>
            <person name="Cordum H."/>
            <person name="Wilson R."/>
            <person name="Cheng Z."/>
            <person name="Jin W."/>
            <person name="Jiang J."/>
            <person name="Leong S.A."/>
            <person name="Iwama H."/>
            <person name="Gojobori T."/>
            <person name="Itoh T."/>
            <person name="Niimura Y."/>
            <person name="Fujii Y."/>
            <person name="Habara T."/>
            <person name="Sakai H."/>
            <person name="Sato Y."/>
            <person name="Wilson G."/>
            <person name="Kumar K."/>
            <person name="McCouch S."/>
            <person name="Juretic N."/>
            <person name="Hoen D."/>
            <person name="Wright S."/>
            <person name="Bruskiewich R."/>
            <person name="Bureau T."/>
            <person name="Miyao A."/>
            <person name="Hirochika H."/>
            <person name="Nishikawa T."/>
            <person name="Kadowaki K."/>
            <person name="Sugiura M."/>
            <person name="Burr B."/>
            <person name="Sasaki T."/>
        </authorList>
    </citation>
    <scope>NUCLEOTIDE SEQUENCE [LARGE SCALE GENOMIC DNA]</scope>
    <source>
        <strain evidence="4">cv. Nipponbare</strain>
    </source>
</reference>